<dbReference type="GO" id="GO:0016020">
    <property type="term" value="C:membrane"/>
    <property type="evidence" value="ECO:0007669"/>
    <property type="project" value="UniProtKB-SubCell"/>
</dbReference>
<evidence type="ECO:0000256" key="7">
    <source>
        <dbReference type="SAM" id="MobiDB-lite"/>
    </source>
</evidence>
<dbReference type="InterPro" id="IPR001611">
    <property type="entry name" value="Leu-rich_rpt"/>
</dbReference>
<gene>
    <name evidence="10" type="ORF">HYC85_030197</name>
</gene>
<feature type="transmembrane region" description="Helical" evidence="8">
    <location>
        <begin position="353"/>
        <end position="375"/>
    </location>
</feature>
<comment type="subcellular location">
    <subcellularLocation>
        <location evidence="1">Membrane</location>
    </subcellularLocation>
</comment>
<evidence type="ECO:0000259" key="9">
    <source>
        <dbReference type="PROSITE" id="PS50011"/>
    </source>
</evidence>
<dbReference type="PANTHER" id="PTHR27008:SF585">
    <property type="entry name" value="PROTEIN KINASE DOMAIN-CONTAINING PROTEIN"/>
    <property type="match status" value="1"/>
</dbReference>
<dbReference type="InterPro" id="IPR000719">
    <property type="entry name" value="Prot_kinase_dom"/>
</dbReference>
<sequence length="766" mass="86890">MEGLYLQYNTLMGPIPTTIFNISTLQITAFTQNQFSIYVFRYPTLKDFILEKMTSMELFNGSIPSSLGNLRLLNYLYLLGNNFTCEYSSSSELNFLTSLSSCRQLRKLVISSNFLNGILPASIGSLSNSLDNIDASYCGIRGNIPSEIANLSNLAFLNIDGNELTGLAWEYKKCAKRFILVNQCYVKNNLSGLILACLWNITSLRHLDLDSNKLISSIPTSLWSLKDLLELNLSSNYLSGYLPLELGNLKVAISIDLSMNQFSGQIPSTIGGLQDYRDQFLSQFVSLEKLLQLRYFNISFNRLRGEIPSRGSFANFTYQSFMLNEALCGAPQLQVPPCHADSHLQSRTKQKLLIVYIFLLIASILLAMTFVFAFIRHRQRRNQNPIHTDLLLAKIRHGRITYHELSRATDSESNLLGTGSFSSNYKEMFPGKMIFAAKVLKLELDGAFKSFEIECEILCNIRLRNLTRVISSCSTLDIKALVLEYMPNGTLEKWLYSHNYFLDMLQRMDIIIDVACALSIFTMAIQCFVAHCELKPSNVLLNDDMVAHESNFGIAKLLRVGESIAQTRTIATFGYIAPGSPDSCLRPRVRHHRSCLGSGTWVRLGKHASYMKWTTSALFRMIKDACMLESPCREIHRDVSTRLCLQLISETCTKIQKAETTPWEPMGRLPTSSWPWRPPTNHLLWEEPKKVGLPEKLVSRPVSAPGFWFFCNKGKRERRQGIFNIFVHDHSPRHCISSRECSPRSSCHQSRIPMHDGRGAELHDPM</sequence>
<feature type="domain" description="Protein kinase" evidence="9">
    <location>
        <begin position="410"/>
        <end position="766"/>
    </location>
</feature>
<reference evidence="10 11" key="2">
    <citation type="submission" date="2020-07" db="EMBL/GenBank/DDBJ databases">
        <title>Genome assembly of wild tea tree DASZ reveals pedigree and selection history of tea varieties.</title>
        <authorList>
            <person name="Zhang W."/>
        </authorList>
    </citation>
    <scope>NUCLEOTIDE SEQUENCE [LARGE SCALE GENOMIC DNA]</scope>
    <source>
        <strain evidence="11">cv. G240</strain>
        <tissue evidence="10">Leaf</tissue>
    </source>
</reference>
<keyword evidence="3 8" id="KW-0812">Transmembrane</keyword>
<evidence type="ECO:0000256" key="4">
    <source>
        <dbReference type="ARBA" id="ARBA00022737"/>
    </source>
</evidence>
<keyword evidence="4" id="KW-0677">Repeat</keyword>
<feature type="transmembrane region" description="Helical" evidence="8">
    <location>
        <begin position="510"/>
        <end position="531"/>
    </location>
</feature>
<protein>
    <recommendedName>
        <fullName evidence="9">Protein kinase domain-containing protein</fullName>
    </recommendedName>
</protein>
<dbReference type="AlphaFoldDB" id="A0A7J7G413"/>
<dbReference type="SUPFAM" id="SSF52058">
    <property type="entry name" value="L domain-like"/>
    <property type="match status" value="1"/>
</dbReference>
<dbReference type="Gene3D" id="3.30.200.20">
    <property type="entry name" value="Phosphorylase Kinase, domain 1"/>
    <property type="match status" value="1"/>
</dbReference>
<feature type="region of interest" description="Disordered" evidence="7">
    <location>
        <begin position="746"/>
        <end position="766"/>
    </location>
</feature>
<accession>A0A7J7G413</accession>
<comment type="caution">
    <text evidence="10">The sequence shown here is derived from an EMBL/GenBank/DDBJ whole genome shotgun (WGS) entry which is preliminary data.</text>
</comment>
<dbReference type="Pfam" id="PF00560">
    <property type="entry name" value="LRR_1"/>
    <property type="match status" value="4"/>
</dbReference>
<evidence type="ECO:0000256" key="2">
    <source>
        <dbReference type="ARBA" id="ARBA00022614"/>
    </source>
</evidence>
<dbReference type="PANTHER" id="PTHR27008">
    <property type="entry name" value="OS04G0122200 PROTEIN"/>
    <property type="match status" value="1"/>
</dbReference>
<evidence type="ECO:0000256" key="8">
    <source>
        <dbReference type="SAM" id="Phobius"/>
    </source>
</evidence>
<dbReference type="PROSITE" id="PS50011">
    <property type="entry name" value="PROTEIN_KINASE_DOM"/>
    <property type="match status" value="1"/>
</dbReference>
<dbReference type="PROSITE" id="PS51450">
    <property type="entry name" value="LRR"/>
    <property type="match status" value="1"/>
</dbReference>
<dbReference type="Proteomes" id="UP000593564">
    <property type="component" value="Unassembled WGS sequence"/>
</dbReference>
<evidence type="ECO:0000313" key="10">
    <source>
        <dbReference type="EMBL" id="KAF5934026.1"/>
    </source>
</evidence>
<dbReference type="InterPro" id="IPR011009">
    <property type="entry name" value="Kinase-like_dom_sf"/>
</dbReference>
<organism evidence="10 11">
    <name type="scientific">Camellia sinensis</name>
    <name type="common">Tea plant</name>
    <name type="synonym">Thea sinensis</name>
    <dbReference type="NCBI Taxonomy" id="4442"/>
    <lineage>
        <taxon>Eukaryota</taxon>
        <taxon>Viridiplantae</taxon>
        <taxon>Streptophyta</taxon>
        <taxon>Embryophyta</taxon>
        <taxon>Tracheophyta</taxon>
        <taxon>Spermatophyta</taxon>
        <taxon>Magnoliopsida</taxon>
        <taxon>eudicotyledons</taxon>
        <taxon>Gunneridae</taxon>
        <taxon>Pentapetalae</taxon>
        <taxon>asterids</taxon>
        <taxon>Ericales</taxon>
        <taxon>Theaceae</taxon>
        <taxon>Camellia</taxon>
    </lineage>
</organism>
<name>A0A7J7G413_CAMSI</name>
<reference evidence="11" key="1">
    <citation type="journal article" date="2020" name="Nat. Commun.">
        <title>Genome assembly of wild tea tree DASZ reveals pedigree and selection history of tea varieties.</title>
        <authorList>
            <person name="Zhang W."/>
            <person name="Zhang Y."/>
            <person name="Qiu H."/>
            <person name="Guo Y."/>
            <person name="Wan H."/>
            <person name="Zhang X."/>
            <person name="Scossa F."/>
            <person name="Alseekh S."/>
            <person name="Zhang Q."/>
            <person name="Wang P."/>
            <person name="Xu L."/>
            <person name="Schmidt M.H."/>
            <person name="Jia X."/>
            <person name="Li D."/>
            <person name="Zhu A."/>
            <person name="Guo F."/>
            <person name="Chen W."/>
            <person name="Ni D."/>
            <person name="Usadel B."/>
            <person name="Fernie A.R."/>
            <person name="Wen W."/>
        </authorList>
    </citation>
    <scope>NUCLEOTIDE SEQUENCE [LARGE SCALE GENOMIC DNA]</scope>
    <source>
        <strain evidence="11">cv. G240</strain>
    </source>
</reference>
<keyword evidence="11" id="KW-1185">Reference proteome</keyword>
<dbReference type="Pfam" id="PF00069">
    <property type="entry name" value="Pkinase"/>
    <property type="match status" value="1"/>
</dbReference>
<evidence type="ECO:0000256" key="5">
    <source>
        <dbReference type="ARBA" id="ARBA00022989"/>
    </source>
</evidence>
<dbReference type="GO" id="GO:0005524">
    <property type="term" value="F:ATP binding"/>
    <property type="evidence" value="ECO:0007669"/>
    <property type="project" value="InterPro"/>
</dbReference>
<dbReference type="InterPro" id="IPR032675">
    <property type="entry name" value="LRR_dom_sf"/>
</dbReference>
<evidence type="ECO:0000313" key="11">
    <source>
        <dbReference type="Proteomes" id="UP000593564"/>
    </source>
</evidence>
<evidence type="ECO:0000256" key="1">
    <source>
        <dbReference type="ARBA" id="ARBA00004370"/>
    </source>
</evidence>
<keyword evidence="6 8" id="KW-0472">Membrane</keyword>
<dbReference type="Gene3D" id="3.80.10.10">
    <property type="entry name" value="Ribonuclease Inhibitor"/>
    <property type="match status" value="1"/>
</dbReference>
<keyword evidence="2" id="KW-0433">Leucine-rich repeat</keyword>
<evidence type="ECO:0000256" key="6">
    <source>
        <dbReference type="ARBA" id="ARBA00023136"/>
    </source>
</evidence>
<proteinExistence type="predicted"/>
<feature type="compositionally biased region" description="Basic and acidic residues" evidence="7">
    <location>
        <begin position="753"/>
        <end position="766"/>
    </location>
</feature>
<dbReference type="EMBL" id="JACBKZ010000014">
    <property type="protein sequence ID" value="KAF5934026.1"/>
    <property type="molecule type" value="Genomic_DNA"/>
</dbReference>
<keyword evidence="5 8" id="KW-1133">Transmembrane helix</keyword>
<evidence type="ECO:0000256" key="3">
    <source>
        <dbReference type="ARBA" id="ARBA00022692"/>
    </source>
</evidence>
<dbReference type="GO" id="GO:0004672">
    <property type="term" value="F:protein kinase activity"/>
    <property type="evidence" value="ECO:0007669"/>
    <property type="project" value="InterPro"/>
</dbReference>
<dbReference type="SUPFAM" id="SSF56112">
    <property type="entry name" value="Protein kinase-like (PK-like)"/>
    <property type="match status" value="1"/>
</dbReference>
<dbReference type="InterPro" id="IPR051809">
    <property type="entry name" value="Plant_receptor-like_S/T_kinase"/>
</dbReference>
<dbReference type="Gene3D" id="1.10.510.10">
    <property type="entry name" value="Transferase(Phosphotransferase) domain 1"/>
    <property type="match status" value="1"/>
</dbReference>